<dbReference type="PANTHER" id="PTHR43045:SF1">
    <property type="entry name" value="SHIKIMATE TRANSPORTER"/>
    <property type="match status" value="1"/>
</dbReference>
<sequence>MADLPSAGVPAGALSGSAGGGTALPSMKERQKVLGASLVGTAIEWYDFFIYGSAAALIFGPQFFPTENPMAGTLAAFASFAVGFLARPLGGLMMGHFGDRIGRKSMLLVSMLLMGIATVAIGLLPTYATIGIWAPILLVTFRLLQGIGVGGEWGGAVLMAVEYSPTNRRSFYGSFPQMGLPVGIIGANVVFVIVTNILAPEAFQSWGWRVPFLFSAVLILIALWMRLKIEDSPAFKAVKQDKKDVKAPILNLFRNHTGTVLLAGVVSIAAPAIGYLYSVYMLSYGTSTLGLERNTMLMLIIFGAVCHLVTIALGAVLADRFAQKPVFLWGAALLTVWSFPFFWLVDTGRPLNIALAFAVILLGQSLMAGPQAALIAELFPAEVRYSGASTAYQIGSILGGGFMPLIATGLYAAFNSSTPIAVYLLLMGLISFAAMAVLKVGRYPASADAGEVPGAEPEQLRARGGRA</sequence>
<protein>
    <recommendedName>
        <fullName evidence="10">Putative proline/betaine transporter</fullName>
    </recommendedName>
</protein>
<evidence type="ECO:0000256" key="11">
    <source>
        <dbReference type="SAM" id="MobiDB-lite"/>
    </source>
</evidence>
<feature type="transmembrane region" description="Helical" evidence="12">
    <location>
        <begin position="71"/>
        <end position="94"/>
    </location>
</feature>
<keyword evidence="3" id="KW-0813">Transport</keyword>
<keyword evidence="6" id="KW-0769">Symport</keyword>
<dbReference type="InterPro" id="IPR020846">
    <property type="entry name" value="MFS_dom"/>
</dbReference>
<dbReference type="InterPro" id="IPR036259">
    <property type="entry name" value="MFS_trans_sf"/>
</dbReference>
<feature type="transmembrane region" description="Helical" evidence="12">
    <location>
        <begin position="297"/>
        <end position="319"/>
    </location>
</feature>
<evidence type="ECO:0000256" key="7">
    <source>
        <dbReference type="ARBA" id="ARBA00022989"/>
    </source>
</evidence>
<dbReference type="Proteomes" id="UP001139264">
    <property type="component" value="Unassembled WGS sequence"/>
</dbReference>
<evidence type="ECO:0000256" key="6">
    <source>
        <dbReference type="ARBA" id="ARBA00022847"/>
    </source>
</evidence>
<feature type="domain" description="Major facilitator superfamily (MFS) profile" evidence="13">
    <location>
        <begin position="33"/>
        <end position="445"/>
    </location>
</feature>
<evidence type="ECO:0000256" key="1">
    <source>
        <dbReference type="ARBA" id="ARBA00004651"/>
    </source>
</evidence>
<dbReference type="FunFam" id="1.20.1250.20:FF:000001">
    <property type="entry name" value="Dicarboxylate MFS transporter"/>
    <property type="match status" value="1"/>
</dbReference>
<evidence type="ECO:0000256" key="2">
    <source>
        <dbReference type="ARBA" id="ARBA00008240"/>
    </source>
</evidence>
<comment type="function">
    <text evidence="9">May be a proton symporter involved in the uptake of osmolytes such as proline and glycine betaine.</text>
</comment>
<evidence type="ECO:0000313" key="15">
    <source>
        <dbReference type="Proteomes" id="UP001139264"/>
    </source>
</evidence>
<feature type="transmembrane region" description="Helical" evidence="12">
    <location>
        <begin position="106"/>
        <end position="124"/>
    </location>
</feature>
<feature type="transmembrane region" description="Helical" evidence="12">
    <location>
        <begin position="206"/>
        <end position="227"/>
    </location>
</feature>
<proteinExistence type="inferred from homology"/>
<name>A0A9X1S8N5_9MICC</name>
<comment type="subcellular location">
    <subcellularLocation>
        <location evidence="1">Cell membrane</location>
        <topology evidence="1">Multi-pass membrane protein</topology>
    </subcellularLocation>
</comment>
<dbReference type="InterPro" id="IPR011701">
    <property type="entry name" value="MFS"/>
</dbReference>
<accession>A0A9X1S8N5</accession>
<organism evidence="14 15">
    <name type="scientific">Arthrobacter gengyunqii</name>
    <dbReference type="NCBI Taxonomy" id="2886940"/>
    <lineage>
        <taxon>Bacteria</taxon>
        <taxon>Bacillati</taxon>
        <taxon>Actinomycetota</taxon>
        <taxon>Actinomycetes</taxon>
        <taxon>Micrococcales</taxon>
        <taxon>Micrococcaceae</taxon>
        <taxon>Arthrobacter</taxon>
    </lineage>
</organism>
<dbReference type="PANTHER" id="PTHR43045">
    <property type="entry name" value="SHIKIMATE TRANSPORTER"/>
    <property type="match status" value="1"/>
</dbReference>
<evidence type="ECO:0000256" key="9">
    <source>
        <dbReference type="ARBA" id="ARBA00037295"/>
    </source>
</evidence>
<evidence type="ECO:0000259" key="13">
    <source>
        <dbReference type="PROSITE" id="PS50850"/>
    </source>
</evidence>
<feature type="region of interest" description="Disordered" evidence="11">
    <location>
        <begin position="447"/>
        <end position="467"/>
    </location>
</feature>
<feature type="transmembrane region" description="Helical" evidence="12">
    <location>
        <begin position="391"/>
        <end position="414"/>
    </location>
</feature>
<evidence type="ECO:0000256" key="8">
    <source>
        <dbReference type="ARBA" id="ARBA00023136"/>
    </source>
</evidence>
<feature type="transmembrane region" description="Helical" evidence="12">
    <location>
        <begin position="33"/>
        <end position="59"/>
    </location>
</feature>
<evidence type="ECO:0000313" key="14">
    <source>
        <dbReference type="EMBL" id="MCC3270179.1"/>
    </source>
</evidence>
<dbReference type="Pfam" id="PF07690">
    <property type="entry name" value="MFS_1"/>
    <property type="match status" value="1"/>
</dbReference>
<keyword evidence="7 12" id="KW-1133">Transmembrane helix</keyword>
<gene>
    <name evidence="14" type="ORF">LJ751_12570</name>
</gene>
<dbReference type="PROSITE" id="PS50850">
    <property type="entry name" value="MFS"/>
    <property type="match status" value="1"/>
</dbReference>
<keyword evidence="8 12" id="KW-0472">Membrane</keyword>
<dbReference type="EMBL" id="JAJFZP010000010">
    <property type="protein sequence ID" value="MCC3270179.1"/>
    <property type="molecule type" value="Genomic_DNA"/>
</dbReference>
<reference evidence="14" key="1">
    <citation type="submission" date="2021-10" db="EMBL/GenBank/DDBJ databases">
        <title>Novel species in genus Arthrobacter.</title>
        <authorList>
            <person name="Liu Y."/>
        </authorList>
    </citation>
    <scope>NUCLEOTIDE SEQUENCE</scope>
    <source>
        <strain evidence="14">Zg-Y809</strain>
    </source>
</reference>
<comment type="caution">
    <text evidence="14">The sequence shown here is derived from an EMBL/GenBank/DDBJ whole genome shotgun (WGS) entry which is preliminary data.</text>
</comment>
<evidence type="ECO:0000256" key="3">
    <source>
        <dbReference type="ARBA" id="ARBA00022448"/>
    </source>
</evidence>
<feature type="transmembrane region" description="Helical" evidence="12">
    <location>
        <begin position="420"/>
        <end position="438"/>
    </location>
</feature>
<feature type="transmembrane region" description="Helical" evidence="12">
    <location>
        <begin position="259"/>
        <end position="277"/>
    </location>
</feature>
<keyword evidence="4" id="KW-1003">Cell membrane</keyword>
<dbReference type="GO" id="GO:0015293">
    <property type="term" value="F:symporter activity"/>
    <property type="evidence" value="ECO:0007669"/>
    <property type="project" value="UniProtKB-KW"/>
</dbReference>
<dbReference type="GO" id="GO:0005886">
    <property type="term" value="C:plasma membrane"/>
    <property type="evidence" value="ECO:0007669"/>
    <property type="project" value="UniProtKB-SubCell"/>
</dbReference>
<dbReference type="SUPFAM" id="SSF103473">
    <property type="entry name" value="MFS general substrate transporter"/>
    <property type="match status" value="1"/>
</dbReference>
<feature type="transmembrane region" description="Helical" evidence="12">
    <location>
        <begin position="179"/>
        <end position="200"/>
    </location>
</feature>
<dbReference type="AlphaFoldDB" id="A0A9X1S8N5"/>
<dbReference type="RefSeq" id="WP_227908449.1">
    <property type="nucleotide sequence ID" value="NZ_CP095461.1"/>
</dbReference>
<feature type="transmembrane region" description="Helical" evidence="12">
    <location>
        <begin position="326"/>
        <end position="345"/>
    </location>
</feature>
<evidence type="ECO:0000256" key="4">
    <source>
        <dbReference type="ARBA" id="ARBA00022475"/>
    </source>
</evidence>
<evidence type="ECO:0000256" key="5">
    <source>
        <dbReference type="ARBA" id="ARBA00022692"/>
    </source>
</evidence>
<dbReference type="CDD" id="cd17369">
    <property type="entry name" value="MFS_ShiA_like"/>
    <property type="match status" value="1"/>
</dbReference>
<dbReference type="Gene3D" id="1.20.1250.20">
    <property type="entry name" value="MFS general substrate transporter like domains"/>
    <property type="match status" value="1"/>
</dbReference>
<evidence type="ECO:0000256" key="12">
    <source>
        <dbReference type="SAM" id="Phobius"/>
    </source>
</evidence>
<feature type="transmembrane region" description="Helical" evidence="12">
    <location>
        <begin position="351"/>
        <end position="379"/>
    </location>
</feature>
<evidence type="ECO:0000256" key="10">
    <source>
        <dbReference type="ARBA" id="ARBA00039918"/>
    </source>
</evidence>
<keyword evidence="5 12" id="KW-0812">Transmembrane</keyword>
<comment type="similarity">
    <text evidence="2">Belongs to the major facilitator superfamily. Metabolite:H+ Symporter (MHS) family (TC 2.A.1.6) family.</text>
</comment>